<proteinExistence type="predicted"/>
<protein>
    <recommendedName>
        <fullName evidence="3">Spermine synthase</fullName>
    </recommendedName>
</protein>
<name>A0A8J2PTS8_9HEXA</name>
<evidence type="ECO:0000313" key="2">
    <source>
        <dbReference type="Proteomes" id="UP000708208"/>
    </source>
</evidence>
<gene>
    <name evidence="1" type="ORF">AFUS01_LOCUS37583</name>
</gene>
<sequence length="322" mass="36093">MTISNDVGTRTIRYNGKSDFSGEFVVEDVICDSGQISRRLIFLNNPNVIQSDVALSVVKKKGKEKIIFKRVLACEHHQIMSIAFGLLSKLFKYDNVIDTLLVGLGGGLLAFFIVDVLPNIKLTAVEIDKEIVKVARDYFGLPKQLEGLDVLVDDGLKVIENTESLYNIILLDVDNKSVTEGLSCPPPAFLEEKALLQMKSKLNSEAGILVLNLVCRNVKLKTSYINLVTKLFPLVYSYQVGSDLNNILFCFVSIPPGTEKQRSGEIKGAIKWLDNVVASRAQRKQSKNQSQTNHSEWNSDAKQFFDEDVDFIEEQFKLLKIK</sequence>
<dbReference type="AlphaFoldDB" id="A0A8J2PTS8"/>
<dbReference type="Proteomes" id="UP000708208">
    <property type="component" value="Unassembled WGS sequence"/>
</dbReference>
<evidence type="ECO:0000313" key="1">
    <source>
        <dbReference type="EMBL" id="CAG7827606.1"/>
    </source>
</evidence>
<evidence type="ECO:0008006" key="3">
    <source>
        <dbReference type="Google" id="ProtNLM"/>
    </source>
</evidence>
<comment type="caution">
    <text evidence="1">The sequence shown here is derived from an EMBL/GenBank/DDBJ whole genome shotgun (WGS) entry which is preliminary data.</text>
</comment>
<reference evidence="1" key="1">
    <citation type="submission" date="2021-06" db="EMBL/GenBank/DDBJ databases">
        <authorList>
            <person name="Hodson N. C."/>
            <person name="Mongue J. A."/>
            <person name="Jaron S. K."/>
        </authorList>
    </citation>
    <scope>NUCLEOTIDE SEQUENCE</scope>
</reference>
<accession>A0A8J2PTS8</accession>
<dbReference type="EMBL" id="CAJVCH010544167">
    <property type="protein sequence ID" value="CAG7827606.1"/>
    <property type="molecule type" value="Genomic_DNA"/>
</dbReference>
<dbReference type="OrthoDB" id="411785at2759"/>
<organism evidence="1 2">
    <name type="scientific">Allacma fusca</name>
    <dbReference type="NCBI Taxonomy" id="39272"/>
    <lineage>
        <taxon>Eukaryota</taxon>
        <taxon>Metazoa</taxon>
        <taxon>Ecdysozoa</taxon>
        <taxon>Arthropoda</taxon>
        <taxon>Hexapoda</taxon>
        <taxon>Collembola</taxon>
        <taxon>Symphypleona</taxon>
        <taxon>Sminthuridae</taxon>
        <taxon>Allacma</taxon>
    </lineage>
</organism>
<keyword evidence="2" id="KW-1185">Reference proteome</keyword>